<dbReference type="Gene3D" id="3.30.420.130">
    <property type="entry name" value="Dinitrogenase iron-molybdenum cofactor biosynthesis domain"/>
    <property type="match status" value="1"/>
</dbReference>
<dbReference type="PANTHER" id="PTHR42983:SF1">
    <property type="entry name" value="IRON-MOLYBDENUM PROTEIN"/>
    <property type="match status" value="1"/>
</dbReference>
<evidence type="ECO:0000313" key="2">
    <source>
        <dbReference type="EMBL" id="GAG23229.1"/>
    </source>
</evidence>
<protein>
    <recommendedName>
        <fullName evidence="1">Dinitrogenase iron-molybdenum cofactor biosynthesis domain-containing protein</fullName>
    </recommendedName>
</protein>
<dbReference type="PANTHER" id="PTHR42983">
    <property type="entry name" value="DINITROGENASE IRON-MOLYBDENUM COFACTOR PROTEIN-RELATED"/>
    <property type="match status" value="1"/>
</dbReference>
<organism evidence="2">
    <name type="scientific">marine sediment metagenome</name>
    <dbReference type="NCBI Taxonomy" id="412755"/>
    <lineage>
        <taxon>unclassified sequences</taxon>
        <taxon>metagenomes</taxon>
        <taxon>ecological metagenomes</taxon>
    </lineage>
</organism>
<dbReference type="EMBL" id="BARS01031888">
    <property type="protein sequence ID" value="GAG23229.1"/>
    <property type="molecule type" value="Genomic_DNA"/>
</dbReference>
<comment type="caution">
    <text evidence="2">The sequence shown here is derived from an EMBL/GenBank/DDBJ whole genome shotgun (WGS) entry which is preliminary data.</text>
</comment>
<gene>
    <name evidence="2" type="ORF">S01H1_49557</name>
</gene>
<feature type="domain" description="Dinitrogenase iron-molybdenum cofactor biosynthesis" evidence="1">
    <location>
        <begin position="13"/>
        <end position="83"/>
    </location>
</feature>
<dbReference type="CDD" id="cd00851">
    <property type="entry name" value="MTH1175"/>
    <property type="match status" value="1"/>
</dbReference>
<dbReference type="InterPro" id="IPR033913">
    <property type="entry name" value="MTH1175_dom"/>
</dbReference>
<reference evidence="2" key="1">
    <citation type="journal article" date="2014" name="Front. Microbiol.">
        <title>High frequency of phylogenetically diverse reductive dehalogenase-homologous genes in deep subseafloor sedimentary metagenomes.</title>
        <authorList>
            <person name="Kawai M."/>
            <person name="Futagami T."/>
            <person name="Toyoda A."/>
            <person name="Takaki Y."/>
            <person name="Nishi S."/>
            <person name="Hori S."/>
            <person name="Arai W."/>
            <person name="Tsubouchi T."/>
            <person name="Morono Y."/>
            <person name="Uchiyama I."/>
            <person name="Ito T."/>
            <person name="Fujiyama A."/>
            <person name="Inagaki F."/>
            <person name="Takami H."/>
        </authorList>
    </citation>
    <scope>NUCLEOTIDE SEQUENCE</scope>
    <source>
        <strain evidence="2">Expedition CK06-06</strain>
    </source>
</reference>
<dbReference type="Pfam" id="PF02579">
    <property type="entry name" value="Nitro_FeMo-Co"/>
    <property type="match status" value="1"/>
</dbReference>
<accession>X0VXQ0</accession>
<dbReference type="InterPro" id="IPR003731">
    <property type="entry name" value="Di-Nase_FeMo-co_biosynth"/>
</dbReference>
<sequence length="83" mass="8468">MKVAVSSTGSDLDAQVDPRFGRCAYFLIVNPDDMTFEAFENESVSLGGGAGIQSAQFVASKGASVVITGNVGPNAIRTLDAAG</sequence>
<feature type="non-terminal residue" evidence="2">
    <location>
        <position position="83"/>
    </location>
</feature>
<dbReference type="AlphaFoldDB" id="X0VXQ0"/>
<proteinExistence type="predicted"/>
<dbReference type="InterPro" id="IPR036105">
    <property type="entry name" value="DiNase_FeMo-co_biosyn_sf"/>
</dbReference>
<name>X0VXQ0_9ZZZZ</name>
<dbReference type="SUPFAM" id="SSF53146">
    <property type="entry name" value="Nitrogenase accessory factor-like"/>
    <property type="match status" value="1"/>
</dbReference>
<evidence type="ECO:0000259" key="1">
    <source>
        <dbReference type="Pfam" id="PF02579"/>
    </source>
</evidence>